<sequence>MLGLTLTQPHYLHLTRRPASLPTSIQIQHKNKPSGAVSSQSQSSALDTSLRSTTSDVTWRTRTTIDCSSMVDVGVGTDEDEGGMYIQLMMKDMNQCYPCSSSDQQDINHPMNEEDVNCEPRMSMDTMDRQMMIMAQRIDTSTNDASSFSAIDNSIMPSHWPSFHRLQQSASQDRSIMTSINLSTTQSIDLLNDISSIDVHKQFVVRRDSLQANAIHSFSQQAQAPASQSSVASSSCLTSLLKDVSSIDVYKQLKNRRRASTTCYEEEKGDSNVVQVQPGSSTMPADPSSQYVDTIIDLKLQIANQKSVIDTLSSKLNQVCLEKDRVIKDLVSVVKSNERREVELSKEMVENYKKKDKRSGTTRAPFTLCSSTKSNYSIPTGYSANLGSLMEETLPSNTSIQSILSMNSRLNSENGELKREVERLKQLLEVSRRSSSGQKGSVFCRLHDRTRVDTIGRSNMTSIFNALPGLMPSLLDDMNHGSINHSTRSAYETTTRSTSRLAFENESSINDSTRSALATSTSKINHSNKPSRMSRHSTRSAKMNSSLTSDPVIWGDEDNSDNDGFGNIALDERESPISFVSKYAGFLPQVVKNRMSGTFQRKQRRRSTQCVSSVGIVRRSLELLVDWNDLVDTRANDVKSRKTCMRS</sequence>
<feature type="coiled-coil region" evidence="1">
    <location>
        <begin position="407"/>
        <end position="434"/>
    </location>
</feature>
<feature type="region of interest" description="Disordered" evidence="2">
    <location>
        <begin position="30"/>
        <end position="57"/>
    </location>
</feature>
<dbReference type="AlphaFoldDB" id="B8CBY9"/>
<dbReference type="PaxDb" id="35128-Thaps9674"/>
<protein>
    <submittedName>
        <fullName evidence="3">Uncharacterized protein</fullName>
    </submittedName>
</protein>
<evidence type="ECO:0000256" key="2">
    <source>
        <dbReference type="SAM" id="MobiDB-lite"/>
    </source>
</evidence>
<dbReference type="GeneID" id="7451615"/>
<evidence type="ECO:0000256" key="1">
    <source>
        <dbReference type="SAM" id="Coils"/>
    </source>
</evidence>
<reference evidence="3 4" key="1">
    <citation type="journal article" date="2004" name="Science">
        <title>The genome of the diatom Thalassiosira pseudonana: ecology, evolution, and metabolism.</title>
        <authorList>
            <person name="Armbrust E.V."/>
            <person name="Berges J.A."/>
            <person name="Bowler C."/>
            <person name="Green B.R."/>
            <person name="Martinez D."/>
            <person name="Putnam N.H."/>
            <person name="Zhou S."/>
            <person name="Allen A.E."/>
            <person name="Apt K.E."/>
            <person name="Bechner M."/>
            <person name="Brzezinski M.A."/>
            <person name="Chaal B.K."/>
            <person name="Chiovitti A."/>
            <person name="Davis A.K."/>
            <person name="Demarest M.S."/>
            <person name="Detter J.C."/>
            <person name="Glavina T."/>
            <person name="Goodstein D."/>
            <person name="Hadi M.Z."/>
            <person name="Hellsten U."/>
            <person name="Hildebrand M."/>
            <person name="Jenkins B.D."/>
            <person name="Jurka J."/>
            <person name="Kapitonov V.V."/>
            <person name="Kroger N."/>
            <person name="Lau W.W."/>
            <person name="Lane T.W."/>
            <person name="Larimer F.W."/>
            <person name="Lippmeier J.C."/>
            <person name="Lucas S."/>
            <person name="Medina M."/>
            <person name="Montsant A."/>
            <person name="Obornik M."/>
            <person name="Parker M.S."/>
            <person name="Palenik B."/>
            <person name="Pazour G.J."/>
            <person name="Richardson P.M."/>
            <person name="Rynearson T.A."/>
            <person name="Saito M.A."/>
            <person name="Schwartz D.C."/>
            <person name="Thamatrakoln K."/>
            <person name="Valentin K."/>
            <person name="Vardi A."/>
            <person name="Wilkerson F.P."/>
            <person name="Rokhsar D.S."/>
        </authorList>
    </citation>
    <scope>NUCLEOTIDE SEQUENCE [LARGE SCALE GENOMIC DNA]</scope>
    <source>
        <strain evidence="3 4">CCMP1335</strain>
    </source>
</reference>
<organism evidence="3 4">
    <name type="scientific">Thalassiosira pseudonana</name>
    <name type="common">Marine diatom</name>
    <name type="synonym">Cyclotella nana</name>
    <dbReference type="NCBI Taxonomy" id="35128"/>
    <lineage>
        <taxon>Eukaryota</taxon>
        <taxon>Sar</taxon>
        <taxon>Stramenopiles</taxon>
        <taxon>Ochrophyta</taxon>
        <taxon>Bacillariophyta</taxon>
        <taxon>Coscinodiscophyceae</taxon>
        <taxon>Thalassiosirophycidae</taxon>
        <taxon>Thalassiosirales</taxon>
        <taxon>Thalassiosiraceae</taxon>
        <taxon>Thalassiosira</taxon>
    </lineage>
</organism>
<dbReference type="Proteomes" id="UP000001449">
    <property type="component" value="Chromosome 14"/>
</dbReference>
<keyword evidence="1" id="KW-0175">Coiled coil</keyword>
<feature type="compositionally biased region" description="Polar residues" evidence="2">
    <location>
        <begin position="486"/>
        <end position="531"/>
    </location>
</feature>
<reference evidence="3 4" key="2">
    <citation type="journal article" date="2008" name="Nature">
        <title>The Phaeodactylum genome reveals the evolutionary history of diatom genomes.</title>
        <authorList>
            <person name="Bowler C."/>
            <person name="Allen A.E."/>
            <person name="Badger J.H."/>
            <person name="Grimwood J."/>
            <person name="Jabbari K."/>
            <person name="Kuo A."/>
            <person name="Maheswari U."/>
            <person name="Martens C."/>
            <person name="Maumus F."/>
            <person name="Otillar R.P."/>
            <person name="Rayko E."/>
            <person name="Salamov A."/>
            <person name="Vandepoele K."/>
            <person name="Beszteri B."/>
            <person name="Gruber A."/>
            <person name="Heijde M."/>
            <person name="Katinka M."/>
            <person name="Mock T."/>
            <person name="Valentin K."/>
            <person name="Verret F."/>
            <person name="Berges J.A."/>
            <person name="Brownlee C."/>
            <person name="Cadoret J.P."/>
            <person name="Chiovitti A."/>
            <person name="Choi C.J."/>
            <person name="Coesel S."/>
            <person name="De Martino A."/>
            <person name="Detter J.C."/>
            <person name="Durkin C."/>
            <person name="Falciatore A."/>
            <person name="Fournet J."/>
            <person name="Haruta M."/>
            <person name="Huysman M.J."/>
            <person name="Jenkins B.D."/>
            <person name="Jiroutova K."/>
            <person name="Jorgensen R.E."/>
            <person name="Joubert Y."/>
            <person name="Kaplan A."/>
            <person name="Kroger N."/>
            <person name="Kroth P.G."/>
            <person name="La Roche J."/>
            <person name="Lindquist E."/>
            <person name="Lommer M."/>
            <person name="Martin-Jezequel V."/>
            <person name="Lopez P.J."/>
            <person name="Lucas S."/>
            <person name="Mangogna M."/>
            <person name="McGinnis K."/>
            <person name="Medlin L.K."/>
            <person name="Montsant A."/>
            <person name="Oudot-Le Secq M.P."/>
            <person name="Napoli C."/>
            <person name="Obornik M."/>
            <person name="Parker M.S."/>
            <person name="Petit J.L."/>
            <person name="Porcel B.M."/>
            <person name="Poulsen N."/>
            <person name="Robison M."/>
            <person name="Rychlewski L."/>
            <person name="Rynearson T.A."/>
            <person name="Schmutz J."/>
            <person name="Shapiro H."/>
            <person name="Siaut M."/>
            <person name="Stanley M."/>
            <person name="Sussman M.R."/>
            <person name="Taylor A.R."/>
            <person name="Vardi A."/>
            <person name="von Dassow P."/>
            <person name="Vyverman W."/>
            <person name="Willis A."/>
            <person name="Wyrwicz L.S."/>
            <person name="Rokhsar D.S."/>
            <person name="Weissenbach J."/>
            <person name="Armbrust E.V."/>
            <person name="Green B.R."/>
            <person name="Van de Peer Y."/>
            <person name="Grigoriev I.V."/>
        </authorList>
    </citation>
    <scope>NUCLEOTIDE SEQUENCE [LARGE SCALE GENOMIC DNA]</scope>
    <source>
        <strain evidence="3 4">CCMP1335</strain>
    </source>
</reference>
<dbReference type="HOGENOM" id="CLU_423648_0_0_1"/>
<name>B8CBY9_THAPS</name>
<feature type="region of interest" description="Disordered" evidence="2">
    <location>
        <begin position="486"/>
        <end position="555"/>
    </location>
</feature>
<feature type="compositionally biased region" description="Polar residues" evidence="2">
    <location>
        <begin position="540"/>
        <end position="549"/>
    </location>
</feature>
<dbReference type="RefSeq" id="XP_002293853.1">
    <property type="nucleotide sequence ID" value="XM_002293817.1"/>
</dbReference>
<evidence type="ECO:0000313" key="4">
    <source>
        <dbReference type="Proteomes" id="UP000001449"/>
    </source>
</evidence>
<proteinExistence type="predicted"/>
<gene>
    <name evidence="3" type="ORF">THAPSDRAFT_9674</name>
</gene>
<keyword evidence="4" id="KW-1185">Reference proteome</keyword>
<accession>B8CBY9</accession>
<dbReference type="InParanoid" id="B8CBY9"/>
<dbReference type="KEGG" id="tps:THAPSDRAFT_9674"/>
<dbReference type="EMBL" id="CM000649">
    <property type="protein sequence ID" value="EED88862.1"/>
    <property type="molecule type" value="Genomic_DNA"/>
</dbReference>
<evidence type="ECO:0000313" key="3">
    <source>
        <dbReference type="EMBL" id="EED88862.1"/>
    </source>
</evidence>